<evidence type="ECO:0000313" key="4">
    <source>
        <dbReference type="EMBL" id="SFG43689.1"/>
    </source>
</evidence>
<dbReference type="InterPro" id="IPR010982">
    <property type="entry name" value="Lambda_DNA-bd_dom_sf"/>
</dbReference>
<dbReference type="RefSeq" id="WP_092040721.1">
    <property type="nucleotide sequence ID" value="NZ_FOOK01000034.1"/>
</dbReference>
<dbReference type="Pfam" id="PF13464">
    <property type="entry name" value="RodZ_C"/>
    <property type="match status" value="1"/>
</dbReference>
<dbReference type="CDD" id="cd00093">
    <property type="entry name" value="HTH_XRE"/>
    <property type="match status" value="1"/>
</dbReference>
<sequence>MSNPAEELRRAREAAGLSLEDVERKIRVQSRYLKAIEEGDYSALPGHSYARAIIRAYAQCLGVSPDPILRYFEEKSQIITAGASKRSLPSRKERHARKERAKVGKPSLLKVISSKPLLFGVILLILLSGALSTLYFFVFSGSAPEGGESASAEASQEPEEASPSEESGSSRAASMSGEGSDVSLRLVKTSESNKHGDEYVIGNADEVVITIKASSESWFRARGGGPTGSVMKDGYIQAGQTETFTHSEWISLHLGKPDKIELKVNGYLVDTKEQKEAQTYQFRLDKKAGEKKDEDKQKTT</sequence>
<dbReference type="Pfam" id="PF13413">
    <property type="entry name" value="HTH_25"/>
    <property type="match status" value="1"/>
</dbReference>
<keyword evidence="2" id="KW-0812">Transmembrane</keyword>
<feature type="region of interest" description="Disordered" evidence="1">
    <location>
        <begin position="147"/>
        <end position="181"/>
    </location>
</feature>
<dbReference type="InterPro" id="IPR001387">
    <property type="entry name" value="Cro/C1-type_HTH"/>
</dbReference>
<dbReference type="EMBL" id="FOOK01000034">
    <property type="protein sequence ID" value="SFG43689.1"/>
    <property type="molecule type" value="Genomic_DNA"/>
</dbReference>
<dbReference type="SMART" id="SM00530">
    <property type="entry name" value="HTH_XRE"/>
    <property type="match status" value="1"/>
</dbReference>
<evidence type="ECO:0000256" key="2">
    <source>
        <dbReference type="SAM" id="Phobius"/>
    </source>
</evidence>
<dbReference type="SUPFAM" id="SSF47413">
    <property type="entry name" value="lambda repressor-like DNA-binding domains"/>
    <property type="match status" value="1"/>
</dbReference>
<dbReference type="PANTHER" id="PTHR34475">
    <property type="match status" value="1"/>
</dbReference>
<dbReference type="OrthoDB" id="9797543at2"/>
<dbReference type="GO" id="GO:0003677">
    <property type="term" value="F:DNA binding"/>
    <property type="evidence" value="ECO:0007669"/>
    <property type="project" value="InterPro"/>
</dbReference>
<feature type="compositionally biased region" description="Low complexity" evidence="1">
    <location>
        <begin position="164"/>
        <end position="180"/>
    </location>
</feature>
<feature type="domain" description="HTH cro/C1-type" evidence="3">
    <location>
        <begin position="8"/>
        <end position="68"/>
    </location>
</feature>
<keyword evidence="5" id="KW-1185">Reference proteome</keyword>
<feature type="compositionally biased region" description="Basic and acidic residues" evidence="1">
    <location>
        <begin position="283"/>
        <end position="300"/>
    </location>
</feature>
<feature type="transmembrane region" description="Helical" evidence="2">
    <location>
        <begin position="117"/>
        <end position="138"/>
    </location>
</feature>
<dbReference type="PROSITE" id="PS50943">
    <property type="entry name" value="HTH_CROC1"/>
    <property type="match status" value="1"/>
</dbReference>
<gene>
    <name evidence="4" type="ORF">SAMN04488025_1346</name>
</gene>
<evidence type="ECO:0000259" key="3">
    <source>
        <dbReference type="PROSITE" id="PS50943"/>
    </source>
</evidence>
<evidence type="ECO:0000313" key="5">
    <source>
        <dbReference type="Proteomes" id="UP000198661"/>
    </source>
</evidence>
<dbReference type="PANTHER" id="PTHR34475:SF1">
    <property type="entry name" value="CYTOSKELETON PROTEIN RODZ"/>
    <property type="match status" value="1"/>
</dbReference>
<dbReference type="AlphaFoldDB" id="A0A1I2RW01"/>
<keyword evidence="2" id="KW-0472">Membrane</keyword>
<dbReference type="Proteomes" id="UP000198661">
    <property type="component" value="Unassembled WGS sequence"/>
</dbReference>
<protein>
    <submittedName>
        <fullName evidence="4">Protein RodZ, contains Xre-like HTH and DUF4115 domains</fullName>
    </submittedName>
</protein>
<dbReference type="STRING" id="201973.SAMN04488025_1346"/>
<dbReference type="InterPro" id="IPR025194">
    <property type="entry name" value="RodZ-like_C"/>
</dbReference>
<keyword evidence="2" id="KW-1133">Transmembrane helix</keyword>
<proteinExistence type="predicted"/>
<reference evidence="4 5" key="1">
    <citation type="submission" date="2016-10" db="EMBL/GenBank/DDBJ databases">
        <authorList>
            <person name="de Groot N.N."/>
        </authorList>
    </citation>
    <scope>NUCLEOTIDE SEQUENCE [LARGE SCALE GENOMIC DNA]</scope>
    <source>
        <strain evidence="4 5">DSM 44945</strain>
    </source>
</reference>
<dbReference type="Gene3D" id="1.10.260.40">
    <property type="entry name" value="lambda repressor-like DNA-binding domains"/>
    <property type="match status" value="1"/>
</dbReference>
<organism evidence="4 5">
    <name type="scientific">Planifilum fulgidum</name>
    <dbReference type="NCBI Taxonomy" id="201973"/>
    <lineage>
        <taxon>Bacteria</taxon>
        <taxon>Bacillati</taxon>
        <taxon>Bacillota</taxon>
        <taxon>Bacilli</taxon>
        <taxon>Bacillales</taxon>
        <taxon>Thermoactinomycetaceae</taxon>
        <taxon>Planifilum</taxon>
    </lineage>
</organism>
<accession>A0A1I2RW01</accession>
<evidence type="ECO:0000256" key="1">
    <source>
        <dbReference type="SAM" id="MobiDB-lite"/>
    </source>
</evidence>
<feature type="region of interest" description="Disordered" evidence="1">
    <location>
        <begin position="280"/>
        <end position="300"/>
    </location>
</feature>
<dbReference type="InterPro" id="IPR050400">
    <property type="entry name" value="Bact_Cytoskel_RodZ"/>
</dbReference>
<name>A0A1I2RW01_9BACL</name>